<comment type="catalytic activity">
    <reaction evidence="2">
        <text>N(6)-D-ribulosyl-L-lysyl-[protein] + ATP = N(6)-(3-O-phospho-D-ribulosyl)-L-lysyl-[protein] + ADP + H(+)</text>
        <dbReference type="Rhea" id="RHEA:48432"/>
        <dbReference type="Rhea" id="RHEA-COMP:12103"/>
        <dbReference type="Rhea" id="RHEA-COMP:12104"/>
        <dbReference type="ChEBI" id="CHEBI:15378"/>
        <dbReference type="ChEBI" id="CHEBI:30616"/>
        <dbReference type="ChEBI" id="CHEBI:90418"/>
        <dbReference type="ChEBI" id="CHEBI:90420"/>
        <dbReference type="ChEBI" id="CHEBI:456216"/>
        <dbReference type="EC" id="2.7.1.172"/>
    </reaction>
    <physiologicalReaction direction="left-to-right" evidence="2">
        <dbReference type="Rhea" id="RHEA:48433"/>
    </physiologicalReaction>
</comment>
<proteinExistence type="predicted"/>
<dbReference type="EMBL" id="MU860008">
    <property type="protein sequence ID" value="KAK4242393.1"/>
    <property type="molecule type" value="Genomic_DNA"/>
</dbReference>
<evidence type="ECO:0000256" key="1">
    <source>
        <dbReference type="ARBA" id="ARBA00011961"/>
    </source>
</evidence>
<name>A0AAN7CKD7_9PEZI</name>
<comment type="caution">
    <text evidence="3">The sequence shown here is derived from an EMBL/GenBank/DDBJ whole genome shotgun (WGS) entry which is preliminary data.</text>
</comment>
<dbReference type="AlphaFoldDB" id="A0AAN7CKD7"/>
<keyword evidence="3" id="KW-0418">Kinase</keyword>
<evidence type="ECO:0000313" key="4">
    <source>
        <dbReference type="Proteomes" id="UP001303760"/>
    </source>
</evidence>
<evidence type="ECO:0000256" key="2">
    <source>
        <dbReference type="ARBA" id="ARBA00048655"/>
    </source>
</evidence>
<dbReference type="SUPFAM" id="SSF56112">
    <property type="entry name" value="Protein kinase-like (PK-like)"/>
    <property type="match status" value="1"/>
</dbReference>
<gene>
    <name evidence="3" type="ORF">C8A03DRAFT_29323</name>
</gene>
<dbReference type="InterPro" id="IPR011009">
    <property type="entry name" value="Kinase-like_dom_sf"/>
</dbReference>
<dbReference type="PANTHER" id="PTHR12149">
    <property type="entry name" value="FRUCTOSAMINE 3 KINASE-RELATED PROTEIN"/>
    <property type="match status" value="1"/>
</dbReference>
<organism evidence="3 4">
    <name type="scientific">Achaetomium macrosporum</name>
    <dbReference type="NCBI Taxonomy" id="79813"/>
    <lineage>
        <taxon>Eukaryota</taxon>
        <taxon>Fungi</taxon>
        <taxon>Dikarya</taxon>
        <taxon>Ascomycota</taxon>
        <taxon>Pezizomycotina</taxon>
        <taxon>Sordariomycetes</taxon>
        <taxon>Sordariomycetidae</taxon>
        <taxon>Sordariales</taxon>
        <taxon>Chaetomiaceae</taxon>
        <taxon>Achaetomium</taxon>
    </lineage>
</organism>
<dbReference type="Proteomes" id="UP001303760">
    <property type="component" value="Unassembled WGS sequence"/>
</dbReference>
<accession>A0AAN7CKD7</accession>
<dbReference type="EC" id="2.7.1.172" evidence="1"/>
<evidence type="ECO:0000313" key="3">
    <source>
        <dbReference type="EMBL" id="KAK4242393.1"/>
    </source>
</evidence>
<dbReference type="Pfam" id="PF03881">
    <property type="entry name" value="Fructosamin_kin"/>
    <property type="match status" value="1"/>
</dbReference>
<dbReference type="InterPro" id="IPR016477">
    <property type="entry name" value="Fructo-/Ketosamine-3-kinase"/>
</dbReference>
<reference evidence="3" key="1">
    <citation type="journal article" date="2023" name="Mol. Phylogenet. Evol.">
        <title>Genome-scale phylogeny and comparative genomics of the fungal order Sordariales.</title>
        <authorList>
            <person name="Hensen N."/>
            <person name="Bonometti L."/>
            <person name="Westerberg I."/>
            <person name="Brannstrom I.O."/>
            <person name="Guillou S."/>
            <person name="Cros-Aarteil S."/>
            <person name="Calhoun S."/>
            <person name="Haridas S."/>
            <person name="Kuo A."/>
            <person name="Mondo S."/>
            <person name="Pangilinan J."/>
            <person name="Riley R."/>
            <person name="LaButti K."/>
            <person name="Andreopoulos B."/>
            <person name="Lipzen A."/>
            <person name="Chen C."/>
            <person name="Yan M."/>
            <person name="Daum C."/>
            <person name="Ng V."/>
            <person name="Clum A."/>
            <person name="Steindorff A."/>
            <person name="Ohm R.A."/>
            <person name="Martin F."/>
            <person name="Silar P."/>
            <person name="Natvig D.O."/>
            <person name="Lalanne C."/>
            <person name="Gautier V."/>
            <person name="Ament-Velasquez S.L."/>
            <person name="Kruys A."/>
            <person name="Hutchinson M.I."/>
            <person name="Powell A.J."/>
            <person name="Barry K."/>
            <person name="Miller A.N."/>
            <person name="Grigoriev I.V."/>
            <person name="Debuchy R."/>
            <person name="Gladieux P."/>
            <person name="Hiltunen Thoren M."/>
            <person name="Johannesson H."/>
        </authorList>
    </citation>
    <scope>NUCLEOTIDE SEQUENCE</scope>
    <source>
        <strain evidence="3">CBS 532.94</strain>
    </source>
</reference>
<dbReference type="GO" id="GO:0102193">
    <property type="term" value="F:protein-ribulosamine 3-kinase activity"/>
    <property type="evidence" value="ECO:0007669"/>
    <property type="project" value="UniProtKB-EC"/>
</dbReference>
<dbReference type="Gene3D" id="3.90.1200.10">
    <property type="match status" value="1"/>
</dbReference>
<dbReference type="PANTHER" id="PTHR12149:SF8">
    <property type="entry name" value="PROTEIN-RIBULOSAMINE 3-KINASE"/>
    <property type="match status" value="1"/>
</dbReference>
<keyword evidence="3" id="KW-0808">Transferase</keyword>
<keyword evidence="4" id="KW-1185">Reference proteome</keyword>
<protein>
    <recommendedName>
        <fullName evidence="1">protein-ribulosamine 3-kinase</fullName>
        <ecNumber evidence="1">2.7.1.172</ecNumber>
    </recommendedName>
</protein>
<sequence>MEGYFDVQSNAKVHDGPVVLDENVRKHLPAGSKVLSSRGHGVSNWNKLVRIDAETNGSPASYFLKISDGTKGLGMIEGEYESMLLIYKTVPAFAPQPLAWGTCTDTDRHFLLFSFYELQKGLPSIDRLTHAVAQLHTVSAKAAPYLEDKRKRFGFHITTYNGTLAQDNTWTETWEEFYSRGMKRILQLEKEARGLSEELEAISGPFLETVIPRLLRPLETDGRSIEPVLIHGDLWIGNLSTRKDTGEPIMFDASAFWGHNEYELSTMRPLDNDWGRECMASYHRRIPKSEPREDWDARNALYATRTYIHDSALYPDDPRCRQKLIDEMRKLVDEFGSGDAEMSE</sequence>
<dbReference type="GO" id="GO:0016301">
    <property type="term" value="F:kinase activity"/>
    <property type="evidence" value="ECO:0007669"/>
    <property type="project" value="UniProtKB-KW"/>
</dbReference>
<reference evidence="3" key="2">
    <citation type="submission" date="2023-05" db="EMBL/GenBank/DDBJ databases">
        <authorList>
            <consortium name="Lawrence Berkeley National Laboratory"/>
            <person name="Steindorff A."/>
            <person name="Hensen N."/>
            <person name="Bonometti L."/>
            <person name="Westerberg I."/>
            <person name="Brannstrom I.O."/>
            <person name="Guillou S."/>
            <person name="Cros-Aarteil S."/>
            <person name="Calhoun S."/>
            <person name="Haridas S."/>
            <person name="Kuo A."/>
            <person name="Mondo S."/>
            <person name="Pangilinan J."/>
            <person name="Riley R."/>
            <person name="Labutti K."/>
            <person name="Andreopoulos B."/>
            <person name="Lipzen A."/>
            <person name="Chen C."/>
            <person name="Yanf M."/>
            <person name="Daum C."/>
            <person name="Ng V."/>
            <person name="Clum A."/>
            <person name="Ohm R."/>
            <person name="Martin F."/>
            <person name="Silar P."/>
            <person name="Natvig D."/>
            <person name="Lalanne C."/>
            <person name="Gautier V."/>
            <person name="Ament-Velasquez S.L."/>
            <person name="Kruys A."/>
            <person name="Hutchinson M.I."/>
            <person name="Powell A.J."/>
            <person name="Barry K."/>
            <person name="Miller A.N."/>
            <person name="Grigoriev I.V."/>
            <person name="Debuchy R."/>
            <person name="Gladieux P."/>
            <person name="Thoren M.H."/>
            <person name="Johannesson H."/>
        </authorList>
    </citation>
    <scope>NUCLEOTIDE SEQUENCE</scope>
    <source>
        <strain evidence="3">CBS 532.94</strain>
    </source>
</reference>